<protein>
    <recommendedName>
        <fullName evidence="6 7">Thioredoxin</fullName>
    </recommendedName>
</protein>
<dbReference type="PIRSF" id="PIRSF000077">
    <property type="entry name" value="Thioredoxin"/>
    <property type="match status" value="1"/>
</dbReference>
<evidence type="ECO:0000256" key="1">
    <source>
        <dbReference type="ARBA" id="ARBA00008987"/>
    </source>
</evidence>
<proteinExistence type="inferred from homology"/>
<accession>A0A3N4D5K5</accession>
<dbReference type="GO" id="GO:0015035">
    <property type="term" value="F:protein-disulfide reductase activity"/>
    <property type="evidence" value="ECO:0007669"/>
    <property type="project" value="UniProtKB-UniRule"/>
</dbReference>
<feature type="domain" description="Thioredoxin" evidence="10">
    <location>
        <begin position="1"/>
        <end position="105"/>
    </location>
</feature>
<dbReference type="OrthoDB" id="9790390at2"/>
<keyword evidence="4 9" id="KW-1015">Disulfide bond</keyword>
<feature type="active site" description="Nucleophile" evidence="8">
    <location>
        <position position="33"/>
    </location>
</feature>
<feature type="site" description="Contributes to redox potential value" evidence="8">
    <location>
        <position position="31"/>
    </location>
</feature>
<evidence type="ECO:0000256" key="5">
    <source>
        <dbReference type="ARBA" id="ARBA00023284"/>
    </source>
</evidence>
<evidence type="ECO:0000313" key="12">
    <source>
        <dbReference type="EMBL" id="VEH69446.1"/>
    </source>
</evidence>
<evidence type="ECO:0000313" key="13">
    <source>
        <dbReference type="Proteomes" id="UP000273044"/>
    </source>
</evidence>
<gene>
    <name evidence="12" type="primary">trxC</name>
    <name evidence="11" type="synonym">trxA</name>
    <name evidence="11" type="ORF">J5A53_12055</name>
    <name evidence="12" type="ORF">NCTC12967_00715</name>
</gene>
<name>A0A3N4D5K5_9ACTN</name>
<reference evidence="11" key="2">
    <citation type="submission" date="2021-03" db="EMBL/GenBank/DDBJ databases">
        <title>Human Oral Microbial Genomes.</title>
        <authorList>
            <person name="Johnston C.D."/>
            <person name="Chen T."/>
            <person name="Dewhirst F.E."/>
        </authorList>
    </citation>
    <scope>NUCLEOTIDE SEQUENCE</scope>
    <source>
        <strain evidence="11">F0714</strain>
    </source>
</reference>
<dbReference type="EMBL" id="LR134406">
    <property type="protein sequence ID" value="VEH69446.1"/>
    <property type="molecule type" value="Genomic_DNA"/>
</dbReference>
<evidence type="ECO:0000256" key="4">
    <source>
        <dbReference type="ARBA" id="ARBA00023157"/>
    </source>
</evidence>
<dbReference type="InterPro" id="IPR017937">
    <property type="entry name" value="Thioredoxin_CS"/>
</dbReference>
<dbReference type="EMBL" id="CP072385">
    <property type="protein sequence ID" value="QUC10504.1"/>
    <property type="molecule type" value="Genomic_DNA"/>
</dbReference>
<dbReference type="InterPro" id="IPR013766">
    <property type="entry name" value="Thioredoxin_domain"/>
</dbReference>
<keyword evidence="5 9" id="KW-0676">Redox-active center</keyword>
<dbReference type="PANTHER" id="PTHR45663:SF40">
    <property type="entry name" value="THIOREDOXIN 2"/>
    <property type="match status" value="1"/>
</dbReference>
<dbReference type="Gene3D" id="3.40.30.10">
    <property type="entry name" value="Glutaredoxin"/>
    <property type="match status" value="1"/>
</dbReference>
<keyword evidence="2" id="KW-0813">Transport</keyword>
<dbReference type="PROSITE" id="PS51352">
    <property type="entry name" value="THIOREDOXIN_2"/>
    <property type="match status" value="1"/>
</dbReference>
<keyword evidence="13" id="KW-1185">Reference proteome</keyword>
<sequence>MATTNLTKENFGSTIEGTDVVLVDFWASWCGPCRRFGPIFEEASGRHDGVVFGKVDTEAEQDLAFALDIQSIPTIMAFRAGVLVFRHSGLLNGAQVDDLVKQVKELDPEKLKEKVREGSAD</sequence>
<evidence type="ECO:0000256" key="6">
    <source>
        <dbReference type="NCBIfam" id="TIGR01068"/>
    </source>
</evidence>
<evidence type="ECO:0000256" key="8">
    <source>
        <dbReference type="PIRSR" id="PIRSR000077-1"/>
    </source>
</evidence>
<dbReference type="PROSITE" id="PS00194">
    <property type="entry name" value="THIOREDOXIN_1"/>
    <property type="match status" value="1"/>
</dbReference>
<dbReference type="GO" id="GO:0005829">
    <property type="term" value="C:cytosol"/>
    <property type="evidence" value="ECO:0007669"/>
    <property type="project" value="TreeGrafter"/>
</dbReference>
<feature type="site" description="Contributes to redox potential value" evidence="8">
    <location>
        <position position="32"/>
    </location>
</feature>
<dbReference type="PRINTS" id="PR00421">
    <property type="entry name" value="THIOREDOXIN"/>
</dbReference>
<dbReference type="CDD" id="cd02947">
    <property type="entry name" value="TRX_family"/>
    <property type="match status" value="1"/>
</dbReference>
<dbReference type="NCBIfam" id="TIGR01068">
    <property type="entry name" value="thioredoxin"/>
    <property type="match status" value="1"/>
</dbReference>
<evidence type="ECO:0000256" key="3">
    <source>
        <dbReference type="ARBA" id="ARBA00022982"/>
    </source>
</evidence>
<dbReference type="Proteomes" id="UP000273044">
    <property type="component" value="Chromosome"/>
</dbReference>
<evidence type="ECO:0000259" key="10">
    <source>
        <dbReference type="PROSITE" id="PS51352"/>
    </source>
</evidence>
<evidence type="ECO:0000313" key="11">
    <source>
        <dbReference type="EMBL" id="QUC10504.1"/>
    </source>
</evidence>
<evidence type="ECO:0000256" key="9">
    <source>
        <dbReference type="PIRSR" id="PIRSR000077-4"/>
    </source>
</evidence>
<feature type="site" description="Deprotonates C-terminal active site Cys" evidence="8">
    <location>
        <position position="24"/>
    </location>
</feature>
<dbReference type="Pfam" id="PF00085">
    <property type="entry name" value="Thioredoxin"/>
    <property type="match status" value="1"/>
</dbReference>
<feature type="disulfide bond" description="Redox-active" evidence="9">
    <location>
        <begin position="30"/>
        <end position="33"/>
    </location>
</feature>
<evidence type="ECO:0000256" key="2">
    <source>
        <dbReference type="ARBA" id="ARBA00022448"/>
    </source>
</evidence>
<keyword evidence="3" id="KW-0249">Electron transport</keyword>
<feature type="active site" description="Nucleophile" evidence="8">
    <location>
        <position position="30"/>
    </location>
</feature>
<reference evidence="12 13" key="1">
    <citation type="submission" date="2018-12" db="EMBL/GenBank/DDBJ databases">
        <authorList>
            <consortium name="Pathogen Informatics"/>
        </authorList>
    </citation>
    <scope>NUCLEOTIDE SEQUENCE [LARGE SCALE GENOMIC DNA]</scope>
    <source>
        <strain evidence="12 13">NCTC12967</strain>
    </source>
</reference>
<comment type="similarity">
    <text evidence="1 7">Belongs to the thioredoxin family.</text>
</comment>
<dbReference type="InterPro" id="IPR005746">
    <property type="entry name" value="Thioredoxin"/>
</dbReference>
<keyword evidence="12" id="KW-0560">Oxidoreductase</keyword>
<dbReference type="AlphaFoldDB" id="A0A3N4D5K5"/>
<dbReference type="OMA" id="QRVDMIN"/>
<dbReference type="GeneID" id="64406199"/>
<dbReference type="RefSeq" id="WP_014845842.1">
    <property type="nucleotide sequence ID" value="NZ_CAJZDL010000011.1"/>
</dbReference>
<dbReference type="InterPro" id="IPR036249">
    <property type="entry name" value="Thioredoxin-like_sf"/>
</dbReference>
<evidence type="ECO:0000256" key="7">
    <source>
        <dbReference type="PIRNR" id="PIRNR000077"/>
    </source>
</evidence>
<dbReference type="SUPFAM" id="SSF52833">
    <property type="entry name" value="Thioredoxin-like"/>
    <property type="match status" value="1"/>
</dbReference>
<dbReference type="Proteomes" id="UP000677180">
    <property type="component" value="Chromosome"/>
</dbReference>
<organism evidence="12 13">
    <name type="scientific">Arachnia propionica</name>
    <dbReference type="NCBI Taxonomy" id="1750"/>
    <lineage>
        <taxon>Bacteria</taxon>
        <taxon>Bacillati</taxon>
        <taxon>Actinomycetota</taxon>
        <taxon>Actinomycetes</taxon>
        <taxon>Propionibacteriales</taxon>
        <taxon>Propionibacteriaceae</taxon>
        <taxon>Arachnia</taxon>
    </lineage>
</organism>
<dbReference type="PANTHER" id="PTHR45663">
    <property type="entry name" value="GEO12009P1"/>
    <property type="match status" value="1"/>
</dbReference>